<name>A0ABQ9TQ78_SAGOE</name>
<proteinExistence type="predicted"/>
<gene>
    <name evidence="2" type="ORF">P7K49_032703</name>
</gene>
<organism evidence="2 3">
    <name type="scientific">Saguinus oedipus</name>
    <name type="common">Cotton-top tamarin</name>
    <name type="synonym">Oedipomidas oedipus</name>
    <dbReference type="NCBI Taxonomy" id="9490"/>
    <lineage>
        <taxon>Eukaryota</taxon>
        <taxon>Metazoa</taxon>
        <taxon>Chordata</taxon>
        <taxon>Craniata</taxon>
        <taxon>Vertebrata</taxon>
        <taxon>Euteleostomi</taxon>
        <taxon>Mammalia</taxon>
        <taxon>Eutheria</taxon>
        <taxon>Euarchontoglires</taxon>
        <taxon>Primates</taxon>
        <taxon>Haplorrhini</taxon>
        <taxon>Platyrrhini</taxon>
        <taxon>Cebidae</taxon>
        <taxon>Callitrichinae</taxon>
        <taxon>Saguinus</taxon>
    </lineage>
</organism>
<feature type="non-terminal residue" evidence="2">
    <location>
        <position position="1"/>
    </location>
</feature>
<sequence>APRPAPCRPPRAAALLRSPRRPPRSRSRRRLGRRGLRTFPSPSAWRARAGLGASRGLAASLLTPGPLPHPARP</sequence>
<keyword evidence="3" id="KW-1185">Reference proteome</keyword>
<feature type="compositionally biased region" description="Basic residues" evidence="1">
    <location>
        <begin position="18"/>
        <end position="36"/>
    </location>
</feature>
<dbReference type="Proteomes" id="UP001266305">
    <property type="component" value="Unassembled WGS sequence"/>
</dbReference>
<protein>
    <submittedName>
        <fullName evidence="2">Uncharacterized protein</fullName>
    </submittedName>
</protein>
<feature type="region of interest" description="Disordered" evidence="1">
    <location>
        <begin position="1"/>
        <end position="42"/>
    </location>
</feature>
<comment type="caution">
    <text evidence="2">The sequence shown here is derived from an EMBL/GenBank/DDBJ whole genome shotgun (WGS) entry which is preliminary data.</text>
</comment>
<evidence type="ECO:0000313" key="2">
    <source>
        <dbReference type="EMBL" id="KAK2086796.1"/>
    </source>
</evidence>
<reference evidence="2 3" key="1">
    <citation type="submission" date="2023-05" db="EMBL/GenBank/DDBJ databases">
        <title>B98-5 Cell Line De Novo Hybrid Assembly: An Optical Mapping Approach.</title>
        <authorList>
            <person name="Kananen K."/>
            <person name="Auerbach J.A."/>
            <person name="Kautto E."/>
            <person name="Blachly J.S."/>
        </authorList>
    </citation>
    <scope>NUCLEOTIDE SEQUENCE [LARGE SCALE GENOMIC DNA]</scope>
    <source>
        <strain evidence="2">B95-8</strain>
        <tissue evidence="2">Cell line</tissue>
    </source>
</reference>
<evidence type="ECO:0000256" key="1">
    <source>
        <dbReference type="SAM" id="MobiDB-lite"/>
    </source>
</evidence>
<evidence type="ECO:0000313" key="3">
    <source>
        <dbReference type="Proteomes" id="UP001266305"/>
    </source>
</evidence>
<feature type="non-terminal residue" evidence="2">
    <location>
        <position position="73"/>
    </location>
</feature>
<accession>A0ABQ9TQ78</accession>
<dbReference type="EMBL" id="JASSZA010000019">
    <property type="protein sequence ID" value="KAK2086796.1"/>
    <property type="molecule type" value="Genomic_DNA"/>
</dbReference>